<dbReference type="PROSITE" id="PS50071">
    <property type="entry name" value="HOMEOBOX_2"/>
    <property type="match status" value="1"/>
</dbReference>
<dbReference type="GO" id="GO:0000981">
    <property type="term" value="F:DNA-binding transcription factor activity, RNA polymerase II-specific"/>
    <property type="evidence" value="ECO:0007669"/>
    <property type="project" value="TreeGrafter"/>
</dbReference>
<dbReference type="SMART" id="SM00389">
    <property type="entry name" value="HOX"/>
    <property type="match status" value="1"/>
</dbReference>
<comment type="subcellular location">
    <subcellularLocation>
        <location evidence="4 5">Nucleus</location>
    </subcellularLocation>
</comment>
<evidence type="ECO:0000313" key="8">
    <source>
        <dbReference type="EMBL" id="CAF4995663.1"/>
    </source>
</evidence>
<dbReference type="EMBL" id="CAJOBR010031575">
    <property type="protein sequence ID" value="CAF4995663.1"/>
    <property type="molecule type" value="Genomic_DNA"/>
</dbReference>
<dbReference type="InterPro" id="IPR020479">
    <property type="entry name" value="HD_metazoa"/>
</dbReference>
<dbReference type="Proteomes" id="UP000663848">
    <property type="component" value="Unassembled WGS sequence"/>
</dbReference>
<dbReference type="Gene3D" id="1.10.10.60">
    <property type="entry name" value="Homeodomain-like"/>
    <property type="match status" value="1"/>
</dbReference>
<dbReference type="PANTHER" id="PTHR45664">
    <property type="entry name" value="PROTEIN ZERKNUELLT 1-RELATED"/>
    <property type="match status" value="1"/>
</dbReference>
<feature type="non-terminal residue" evidence="8">
    <location>
        <position position="1"/>
    </location>
</feature>
<feature type="domain" description="Homeobox" evidence="7">
    <location>
        <begin position="3"/>
        <end position="63"/>
    </location>
</feature>
<dbReference type="GO" id="GO:0009893">
    <property type="term" value="P:positive regulation of metabolic process"/>
    <property type="evidence" value="ECO:0007669"/>
    <property type="project" value="UniProtKB-ARBA"/>
</dbReference>
<protein>
    <recommendedName>
        <fullName evidence="7">Homeobox domain-containing protein</fullName>
    </recommendedName>
</protein>
<dbReference type="InterPro" id="IPR001356">
    <property type="entry name" value="HD"/>
</dbReference>
<dbReference type="GO" id="GO:0000978">
    <property type="term" value="F:RNA polymerase II cis-regulatory region sequence-specific DNA binding"/>
    <property type="evidence" value="ECO:0007669"/>
    <property type="project" value="TreeGrafter"/>
</dbReference>
<sequence>LNSECRCSRTNYTSYQLLELEKEFHCNKYLSRSRRTEVARNLELTERQIKIWFQGRRHKWQHERCKSRNDSHVELESNATNHGQNHRS</sequence>
<dbReference type="AlphaFoldDB" id="A0A822A471"/>
<organism evidence="8 9">
    <name type="scientific">Rotaria socialis</name>
    <dbReference type="NCBI Taxonomy" id="392032"/>
    <lineage>
        <taxon>Eukaryota</taxon>
        <taxon>Metazoa</taxon>
        <taxon>Spiralia</taxon>
        <taxon>Gnathifera</taxon>
        <taxon>Rotifera</taxon>
        <taxon>Eurotatoria</taxon>
        <taxon>Bdelloidea</taxon>
        <taxon>Philodinida</taxon>
        <taxon>Philodinidae</taxon>
        <taxon>Rotaria</taxon>
    </lineage>
</organism>
<keyword evidence="1 4" id="KW-0238">DNA-binding</keyword>
<feature type="DNA-binding region" description="Homeobox" evidence="4">
    <location>
        <begin position="5"/>
        <end position="64"/>
    </location>
</feature>
<dbReference type="CDD" id="cd00086">
    <property type="entry name" value="homeodomain"/>
    <property type="match status" value="1"/>
</dbReference>
<dbReference type="GO" id="GO:0005634">
    <property type="term" value="C:nucleus"/>
    <property type="evidence" value="ECO:0007669"/>
    <property type="project" value="UniProtKB-SubCell"/>
</dbReference>
<keyword evidence="3 4" id="KW-0539">Nucleus</keyword>
<evidence type="ECO:0000256" key="4">
    <source>
        <dbReference type="PROSITE-ProRule" id="PRU00108"/>
    </source>
</evidence>
<feature type="region of interest" description="Disordered" evidence="6">
    <location>
        <begin position="67"/>
        <end position="88"/>
    </location>
</feature>
<proteinExistence type="predicted"/>
<keyword evidence="2 4" id="KW-0371">Homeobox</keyword>
<name>A0A822A471_9BILA</name>
<gene>
    <name evidence="8" type="ORF">QYT958_LOCUS37583</name>
</gene>
<dbReference type="InterPro" id="IPR009057">
    <property type="entry name" value="Homeodomain-like_sf"/>
</dbReference>
<feature type="compositionally biased region" description="Polar residues" evidence="6">
    <location>
        <begin position="77"/>
        <end position="88"/>
    </location>
</feature>
<accession>A0A822A471</accession>
<dbReference type="PANTHER" id="PTHR45664:SF12">
    <property type="entry name" value="PANCREAS_DUODENUM HOMEOBOX PROTEIN 1"/>
    <property type="match status" value="1"/>
</dbReference>
<evidence type="ECO:0000256" key="3">
    <source>
        <dbReference type="ARBA" id="ARBA00023242"/>
    </source>
</evidence>
<evidence type="ECO:0000259" key="7">
    <source>
        <dbReference type="PROSITE" id="PS50071"/>
    </source>
</evidence>
<dbReference type="PRINTS" id="PR00024">
    <property type="entry name" value="HOMEOBOX"/>
</dbReference>
<evidence type="ECO:0000256" key="2">
    <source>
        <dbReference type="ARBA" id="ARBA00023155"/>
    </source>
</evidence>
<evidence type="ECO:0000313" key="9">
    <source>
        <dbReference type="Proteomes" id="UP000663848"/>
    </source>
</evidence>
<evidence type="ECO:0000256" key="6">
    <source>
        <dbReference type="SAM" id="MobiDB-lite"/>
    </source>
</evidence>
<dbReference type="Pfam" id="PF00046">
    <property type="entry name" value="Homeodomain"/>
    <property type="match status" value="1"/>
</dbReference>
<evidence type="ECO:0000256" key="5">
    <source>
        <dbReference type="RuleBase" id="RU000682"/>
    </source>
</evidence>
<evidence type="ECO:0000256" key="1">
    <source>
        <dbReference type="ARBA" id="ARBA00023125"/>
    </source>
</evidence>
<reference evidence="8" key="1">
    <citation type="submission" date="2021-02" db="EMBL/GenBank/DDBJ databases">
        <authorList>
            <person name="Nowell W R."/>
        </authorList>
    </citation>
    <scope>NUCLEOTIDE SEQUENCE</scope>
</reference>
<dbReference type="SUPFAM" id="SSF46689">
    <property type="entry name" value="Homeodomain-like"/>
    <property type="match status" value="1"/>
</dbReference>
<comment type="caution">
    <text evidence="8">The sequence shown here is derived from an EMBL/GenBank/DDBJ whole genome shotgun (WGS) entry which is preliminary data.</text>
</comment>